<dbReference type="Proteomes" id="UP001301442">
    <property type="component" value="Chromosome"/>
</dbReference>
<dbReference type="RefSeq" id="WP_348397468.1">
    <property type="nucleotide sequence ID" value="NZ_CP136600.1"/>
</dbReference>
<keyword evidence="3" id="KW-1185">Reference proteome</keyword>
<reference evidence="2 3" key="1">
    <citation type="submission" date="2023-09" db="EMBL/GenBank/DDBJ databases">
        <authorList>
            <person name="Qi X."/>
        </authorList>
    </citation>
    <scope>NUCLEOTIDE SEQUENCE [LARGE SCALE GENOMIC DNA]</scope>
    <source>
        <strain evidence="2 3">S1-1</strain>
    </source>
</reference>
<sequence>MTSCAIVQPNSNHGTIENSPQFNDGKFQNSKALDTMSLKKIPEYIKRYLSEKRKDVAPIKPIPVQRISTEALKSLPADSITLFRLGHSSFLLKAENAFWLIDPVFSDRASPFSFIGPKRFHQPPISIEELPEIRGVIISHNHYDHLDKSAIKAMAKKVATFIVPLGIAADLEAWGIDSNKIIELDWWQSSTIAGLELTMTPAQHFSGRGLTDSNKTLWGSWVIKSSKQSVFYSGDSGYFDGFKRIGEKYGPFDLTIIETGAYDKDWPDVHMTPEQSLQAHIDVKGKRMLPAHNGTFDLAFHPWYEPLERITHLGKSASIDIITPIVGEPVAIAANISFLPWWQGLN</sequence>
<dbReference type="PIRSF" id="PIRSF038896">
    <property type="entry name" value="NAPE-PLD"/>
    <property type="match status" value="1"/>
</dbReference>
<feature type="domain" description="Metallo-beta-lactamase" evidence="1">
    <location>
        <begin position="100"/>
        <end position="292"/>
    </location>
</feature>
<organism evidence="2 3">
    <name type="scientific">Thalassotalea fonticola</name>
    <dbReference type="NCBI Taxonomy" id="3065649"/>
    <lineage>
        <taxon>Bacteria</taxon>
        <taxon>Pseudomonadati</taxon>
        <taxon>Pseudomonadota</taxon>
        <taxon>Gammaproteobacteria</taxon>
        <taxon>Alteromonadales</taxon>
        <taxon>Colwelliaceae</taxon>
        <taxon>Thalassotalea</taxon>
    </lineage>
</organism>
<dbReference type="InterPro" id="IPR036866">
    <property type="entry name" value="RibonucZ/Hydroxyglut_hydro"/>
</dbReference>
<dbReference type="PANTHER" id="PTHR15032:SF4">
    <property type="entry name" value="N-ACYL-PHOSPHATIDYLETHANOLAMINE-HYDROLYZING PHOSPHOLIPASE D"/>
    <property type="match status" value="1"/>
</dbReference>
<evidence type="ECO:0000313" key="2">
    <source>
        <dbReference type="EMBL" id="WOH38699.1"/>
    </source>
</evidence>
<dbReference type="InterPro" id="IPR024884">
    <property type="entry name" value="NAPE-PLD"/>
</dbReference>
<dbReference type="SUPFAM" id="SSF56281">
    <property type="entry name" value="Metallo-hydrolase/oxidoreductase"/>
    <property type="match status" value="1"/>
</dbReference>
<protein>
    <submittedName>
        <fullName evidence="2">MBL fold metallo-hydrolase</fullName>
    </submittedName>
</protein>
<proteinExistence type="predicted"/>
<accession>A0ABZ0GRX7</accession>
<dbReference type="EMBL" id="CP136600">
    <property type="protein sequence ID" value="WOH38699.1"/>
    <property type="molecule type" value="Genomic_DNA"/>
</dbReference>
<name>A0ABZ0GRX7_9GAMM</name>
<dbReference type="Gene3D" id="3.60.15.10">
    <property type="entry name" value="Ribonuclease Z/Hydroxyacylglutathione hydrolase-like"/>
    <property type="match status" value="1"/>
</dbReference>
<evidence type="ECO:0000313" key="3">
    <source>
        <dbReference type="Proteomes" id="UP001301442"/>
    </source>
</evidence>
<gene>
    <name evidence="2" type="ORF">RI844_05655</name>
</gene>
<dbReference type="InterPro" id="IPR001279">
    <property type="entry name" value="Metallo-B-lactamas"/>
</dbReference>
<dbReference type="PANTHER" id="PTHR15032">
    <property type="entry name" value="N-ACYL-PHOSPHATIDYLETHANOLAMINE-HYDROLYZING PHOSPHOLIPASE D"/>
    <property type="match status" value="1"/>
</dbReference>
<dbReference type="Pfam" id="PF12706">
    <property type="entry name" value="Lactamase_B_2"/>
    <property type="match status" value="1"/>
</dbReference>
<evidence type="ECO:0000259" key="1">
    <source>
        <dbReference type="Pfam" id="PF12706"/>
    </source>
</evidence>